<dbReference type="GO" id="GO:0016740">
    <property type="term" value="F:transferase activity"/>
    <property type="evidence" value="ECO:0007669"/>
    <property type="project" value="UniProtKB-KW"/>
</dbReference>
<evidence type="ECO:0000259" key="1">
    <source>
        <dbReference type="Pfam" id="PF04230"/>
    </source>
</evidence>
<keyword evidence="2" id="KW-0808">Transferase</keyword>
<evidence type="ECO:0000313" key="2">
    <source>
        <dbReference type="EMBL" id="UYG17269.1"/>
    </source>
</evidence>
<dbReference type="RefSeq" id="WP_263594478.1">
    <property type="nucleotide sequence ID" value="NZ_CP107020.1"/>
</dbReference>
<dbReference type="InterPro" id="IPR007345">
    <property type="entry name" value="Polysacch_pyruvyl_Trfase"/>
</dbReference>
<organism evidence="2 3">
    <name type="scientific">Brachybacterium huguangmaarense</name>
    <dbReference type="NCBI Taxonomy" id="1652028"/>
    <lineage>
        <taxon>Bacteria</taxon>
        <taxon>Bacillati</taxon>
        <taxon>Actinomycetota</taxon>
        <taxon>Actinomycetes</taxon>
        <taxon>Micrococcales</taxon>
        <taxon>Dermabacteraceae</taxon>
        <taxon>Brachybacterium</taxon>
    </lineage>
</organism>
<evidence type="ECO:0000313" key="3">
    <source>
        <dbReference type="Proteomes" id="UP001164305"/>
    </source>
</evidence>
<dbReference type="Proteomes" id="UP001164305">
    <property type="component" value="Chromosome"/>
</dbReference>
<name>A0ABY6G3P1_9MICO</name>
<protein>
    <submittedName>
        <fullName evidence="2">Polysaccharide pyruvyl transferase family protein</fullName>
    </submittedName>
</protein>
<sequence length="352" mass="39141">MKKAVLFDPSVGSINLGDHIISRSARAQLDFLLDNTFVVTLSTHTPLSLHMRHFMDADFRLALGSNLLAGKIGLMAPHWDINAFTAPFAAPVTLVGVGWRGYHDDSTAYSRSVYRRALSATAIHSVRDNYTLYQISRMGFKNVVNTGCATMWSLTPEHCATVPTTKSRNVVTTVTDYDRDPARDLQMLRTLEGSYDRVRLWPQGYGDAEYASLLSAEGAEVELLAPTIEAFDQALVEDADFVGTRLHAGIRALQLGVRSIVVAIDNRAVEKHRDFGLPILMRHDIGGLAELVECDFDTSIHMPLDAIEYWKSQFSTNAPSLDSRRSAMIDLVRFGLQARKRLGSRKVARSER</sequence>
<dbReference type="Pfam" id="PF04230">
    <property type="entry name" value="PS_pyruv_trans"/>
    <property type="match status" value="1"/>
</dbReference>
<gene>
    <name evidence="2" type="ORF">BRM3_02200</name>
</gene>
<accession>A0ABY6G3P1</accession>
<keyword evidence="3" id="KW-1185">Reference proteome</keyword>
<reference evidence="2" key="1">
    <citation type="submission" date="2022-10" db="EMBL/GenBank/DDBJ databases">
        <title>Whole-Genome Sequencing of Brachybacterium huguangmaarense BRM-3, Isolated from Betula schmidtii.</title>
        <authorList>
            <person name="Haam D."/>
        </authorList>
    </citation>
    <scope>NUCLEOTIDE SEQUENCE</scope>
    <source>
        <strain evidence="2">BRM-3</strain>
    </source>
</reference>
<feature type="domain" description="Polysaccharide pyruvyl transferase" evidence="1">
    <location>
        <begin position="15"/>
        <end position="266"/>
    </location>
</feature>
<dbReference type="EMBL" id="CP107020">
    <property type="protein sequence ID" value="UYG17269.1"/>
    <property type="molecule type" value="Genomic_DNA"/>
</dbReference>
<proteinExistence type="predicted"/>